<dbReference type="FunFam" id="1.10.390.10:FF:000006">
    <property type="entry name" value="Puromycin-sensitive aminopeptidase"/>
    <property type="match status" value="1"/>
</dbReference>
<evidence type="ECO:0000256" key="5">
    <source>
        <dbReference type="ARBA" id="ARBA00022692"/>
    </source>
</evidence>
<evidence type="ECO:0000256" key="7">
    <source>
        <dbReference type="ARBA" id="ARBA00022801"/>
    </source>
</evidence>
<keyword evidence="6 15" id="KW-0479">Metal-binding</keyword>
<dbReference type="Gene3D" id="1.10.390.10">
    <property type="entry name" value="Neutral Protease Domain 2"/>
    <property type="match status" value="1"/>
</dbReference>
<evidence type="ECO:0000256" key="14">
    <source>
        <dbReference type="PIRSR" id="PIRSR634016-1"/>
    </source>
</evidence>
<keyword evidence="7 17" id="KW-0378">Hydrolase</keyword>
<evidence type="ECO:0000256" key="2">
    <source>
        <dbReference type="ARBA" id="ARBA00010136"/>
    </source>
</evidence>
<evidence type="ECO:0000256" key="4">
    <source>
        <dbReference type="ARBA" id="ARBA00022670"/>
    </source>
</evidence>
<evidence type="ECO:0000256" key="9">
    <source>
        <dbReference type="ARBA" id="ARBA00022968"/>
    </source>
</evidence>
<dbReference type="InterPro" id="IPR024571">
    <property type="entry name" value="ERAP1-like_C_dom"/>
</dbReference>
<evidence type="ECO:0000256" key="12">
    <source>
        <dbReference type="ARBA" id="ARBA00023136"/>
    </source>
</evidence>
<dbReference type="FunFam" id="2.60.40.1730:FF:000001">
    <property type="entry name" value="Leucyl-cystinyl aminopeptidase"/>
    <property type="match status" value="1"/>
</dbReference>
<dbReference type="Proteomes" id="UP001050691">
    <property type="component" value="Unassembled WGS sequence"/>
</dbReference>
<evidence type="ECO:0000256" key="16">
    <source>
        <dbReference type="PIRSR" id="PIRSR634016-4"/>
    </source>
</evidence>
<dbReference type="Pfam" id="PF17900">
    <property type="entry name" value="Peptidase_M1_N"/>
    <property type="match status" value="1"/>
</dbReference>
<feature type="domain" description="Aminopeptidase N-like N-terminal" evidence="20">
    <location>
        <begin position="13"/>
        <end position="215"/>
    </location>
</feature>
<dbReference type="Gene3D" id="1.25.50.20">
    <property type="match status" value="1"/>
</dbReference>
<dbReference type="PANTHER" id="PTHR11533:SF174">
    <property type="entry name" value="PUROMYCIN-SENSITIVE AMINOPEPTIDASE-RELATED"/>
    <property type="match status" value="1"/>
</dbReference>
<dbReference type="InterPro" id="IPR027268">
    <property type="entry name" value="Peptidase_M4/M1_CTD_sf"/>
</dbReference>
<dbReference type="PRINTS" id="PR00756">
    <property type="entry name" value="ALADIPTASE"/>
</dbReference>
<evidence type="ECO:0000256" key="15">
    <source>
        <dbReference type="PIRSR" id="PIRSR634016-3"/>
    </source>
</evidence>
<dbReference type="GO" id="GO:0043171">
    <property type="term" value="P:peptide catabolic process"/>
    <property type="evidence" value="ECO:0007669"/>
    <property type="project" value="TreeGrafter"/>
</dbReference>
<dbReference type="InterPro" id="IPR034016">
    <property type="entry name" value="M1_APN-typ"/>
</dbReference>
<evidence type="ECO:0000259" key="19">
    <source>
        <dbReference type="Pfam" id="PF11838"/>
    </source>
</evidence>
<keyword evidence="12" id="KW-0472">Membrane</keyword>
<dbReference type="GO" id="GO:0016020">
    <property type="term" value="C:membrane"/>
    <property type="evidence" value="ECO:0007669"/>
    <property type="project" value="UniProtKB-SubCell"/>
</dbReference>
<evidence type="ECO:0000256" key="13">
    <source>
        <dbReference type="ARBA" id="ARBA00023180"/>
    </source>
</evidence>
<dbReference type="PANTHER" id="PTHR11533">
    <property type="entry name" value="PROTEASE M1 ZINC METALLOPROTEASE"/>
    <property type="match status" value="1"/>
</dbReference>
<feature type="active site" description="Proton acceptor" evidence="14">
    <location>
        <position position="315"/>
    </location>
</feature>
<dbReference type="Gene3D" id="2.60.40.1910">
    <property type="match status" value="1"/>
</dbReference>
<feature type="site" description="Transition state stabilizer" evidence="16">
    <location>
        <position position="401"/>
    </location>
</feature>
<comment type="caution">
    <text evidence="21">The sequence shown here is derived from an EMBL/GenBank/DDBJ whole genome shotgun (WGS) entry which is preliminary data.</text>
</comment>
<keyword evidence="4 17" id="KW-0645">Protease</keyword>
<evidence type="ECO:0000256" key="10">
    <source>
        <dbReference type="ARBA" id="ARBA00022989"/>
    </source>
</evidence>
<dbReference type="InterPro" id="IPR042097">
    <property type="entry name" value="Aminopeptidase_N-like_N_sf"/>
</dbReference>
<evidence type="ECO:0000256" key="11">
    <source>
        <dbReference type="ARBA" id="ARBA00023049"/>
    </source>
</evidence>
<dbReference type="InterPro" id="IPR050344">
    <property type="entry name" value="Peptidase_M1_aminopeptidases"/>
</dbReference>
<dbReference type="Pfam" id="PF01433">
    <property type="entry name" value="Peptidase_M1"/>
    <property type="match status" value="1"/>
</dbReference>
<feature type="domain" description="ERAP1-like C-terminal" evidence="19">
    <location>
        <begin position="556"/>
        <end position="861"/>
    </location>
</feature>
<dbReference type="InterPro" id="IPR001930">
    <property type="entry name" value="Peptidase_M1"/>
</dbReference>
<dbReference type="SUPFAM" id="SSF55486">
    <property type="entry name" value="Metalloproteases ('zincins'), catalytic domain"/>
    <property type="match status" value="1"/>
</dbReference>
<proteinExistence type="inferred from homology"/>
<keyword evidence="8 15" id="KW-0862">Zinc</keyword>
<protein>
    <recommendedName>
        <fullName evidence="17">Aminopeptidase</fullName>
        <ecNumber evidence="17">3.4.11.-</ecNumber>
    </recommendedName>
</protein>
<dbReference type="AlphaFoldDB" id="A0AAV5ABT6"/>
<comment type="similarity">
    <text evidence="2 17">Belongs to the peptidase M1 family.</text>
</comment>
<keyword evidence="11 17" id="KW-0482">Metalloprotease</keyword>
<evidence type="ECO:0000259" key="20">
    <source>
        <dbReference type="Pfam" id="PF17900"/>
    </source>
</evidence>
<keyword evidence="9" id="KW-0735">Signal-anchor</keyword>
<accession>A0AAV5ABT6</accession>
<feature type="binding site" evidence="15">
    <location>
        <position position="318"/>
    </location>
    <ligand>
        <name>Zn(2+)</name>
        <dbReference type="ChEBI" id="CHEBI:29105"/>
        <note>catalytic</note>
    </ligand>
</feature>
<dbReference type="Gene3D" id="2.60.40.1730">
    <property type="entry name" value="tricorn interacting facor f3 domain"/>
    <property type="match status" value="1"/>
</dbReference>
<organism evidence="21 22">
    <name type="scientific">Clathrus columnatus</name>
    <dbReference type="NCBI Taxonomy" id="1419009"/>
    <lineage>
        <taxon>Eukaryota</taxon>
        <taxon>Fungi</taxon>
        <taxon>Dikarya</taxon>
        <taxon>Basidiomycota</taxon>
        <taxon>Agaricomycotina</taxon>
        <taxon>Agaricomycetes</taxon>
        <taxon>Phallomycetidae</taxon>
        <taxon>Phallales</taxon>
        <taxon>Clathraceae</taxon>
        <taxon>Clathrus</taxon>
    </lineage>
</organism>
<dbReference type="EMBL" id="BPWL01000005">
    <property type="protein sequence ID" value="GJJ10179.1"/>
    <property type="molecule type" value="Genomic_DNA"/>
</dbReference>
<evidence type="ECO:0000256" key="8">
    <source>
        <dbReference type="ARBA" id="ARBA00022833"/>
    </source>
</evidence>
<evidence type="ECO:0000256" key="1">
    <source>
        <dbReference type="ARBA" id="ARBA00004606"/>
    </source>
</evidence>
<dbReference type="EC" id="3.4.11.-" evidence="17"/>
<dbReference type="SUPFAM" id="SSF63737">
    <property type="entry name" value="Leukotriene A4 hydrolase N-terminal domain"/>
    <property type="match status" value="1"/>
</dbReference>
<dbReference type="GO" id="GO:0070006">
    <property type="term" value="F:metalloaminopeptidase activity"/>
    <property type="evidence" value="ECO:0007669"/>
    <property type="project" value="TreeGrafter"/>
</dbReference>
<dbReference type="CDD" id="cd09601">
    <property type="entry name" value="M1_APN-Q_like"/>
    <property type="match status" value="1"/>
</dbReference>
<evidence type="ECO:0000313" key="21">
    <source>
        <dbReference type="EMBL" id="GJJ10179.1"/>
    </source>
</evidence>
<reference evidence="21" key="1">
    <citation type="submission" date="2021-10" db="EMBL/GenBank/DDBJ databases">
        <title>De novo Genome Assembly of Clathrus columnatus (Basidiomycota, Fungi) Using Illumina and Nanopore Sequence Data.</title>
        <authorList>
            <person name="Ogiso-Tanaka E."/>
            <person name="Itagaki H."/>
            <person name="Hosoya T."/>
            <person name="Hosaka K."/>
        </authorList>
    </citation>
    <scope>NUCLEOTIDE SEQUENCE</scope>
    <source>
        <strain evidence="21">MO-923</strain>
    </source>
</reference>
<feature type="domain" description="Peptidase M1 membrane alanine aminopeptidase" evidence="18">
    <location>
        <begin position="244"/>
        <end position="451"/>
    </location>
</feature>
<dbReference type="GO" id="GO:0005737">
    <property type="term" value="C:cytoplasm"/>
    <property type="evidence" value="ECO:0007669"/>
    <property type="project" value="TreeGrafter"/>
</dbReference>
<dbReference type="Pfam" id="PF11838">
    <property type="entry name" value="ERAP1_C"/>
    <property type="match status" value="1"/>
</dbReference>
<feature type="binding site" evidence="15">
    <location>
        <position position="337"/>
    </location>
    <ligand>
        <name>Zn(2+)</name>
        <dbReference type="ChEBI" id="CHEBI:29105"/>
        <note>catalytic</note>
    </ligand>
</feature>
<gene>
    <name evidence="21" type="ORF">Clacol_004405</name>
</gene>
<dbReference type="InterPro" id="IPR045357">
    <property type="entry name" value="Aminopeptidase_N-like_N"/>
</dbReference>
<evidence type="ECO:0000256" key="17">
    <source>
        <dbReference type="RuleBase" id="RU364040"/>
    </source>
</evidence>
<dbReference type="InterPro" id="IPR014782">
    <property type="entry name" value="Peptidase_M1_dom"/>
</dbReference>
<dbReference type="GO" id="GO:0008270">
    <property type="term" value="F:zinc ion binding"/>
    <property type="evidence" value="ECO:0007669"/>
    <property type="project" value="UniProtKB-UniRule"/>
</dbReference>
<sequence>MSNTQFRLPINVKPVHYDLLIKTDLEKLEFYGTVSVQYDNLDIWSDTKSLTFNSSKLSIASVTVTYPDVGTQQVDLGHLTFDEKLEQVSFILPTALKKGSKVVLSIQYTHSLTNELKGYYYSTYEIKGQKRYLAVTQFEATSARHAFPCWDEPALKATFEISMISKDDTVNLSNMPVVSEGKLTSSPGTHFFEDGNIEGWKMTKFERTPKMSTYLVALANGDFKHLESSYVSPLSGRTRPLRIYDVKAKTLIQYEQAFNIEFALPKLDTLVVQDFDAGAMENWGLITGRTTALLVDPKRTDLTSKQNVARMQSHEVAHMWFGNIATMKWWDNLWLNEGFATLMGEVIILNKLFPEWNVYSSFYNSRTVSGLDLDARLSSHPIQVEVPNARDIGQIFDALSYSKAASGEERFLKGVHIYLKNHLYSNTVAEDLWAGIQEATGLDIPTLMDNWISKTGYPVLTVKETEDGIHIRQDRFLITGKAEEKDNQTIWHVPLRIQTVNAKGEVTVDEQALLKTRETTYKLDASCLYKLNAGGTGFCMSFRRHTITIIDSLIDRVLYTPEHLAKLGQEAARVGSTLSTVDRLSLLNDAMTLATSGYSTTSSVLTFIDNLKDSETEFRSSLSDLVWRGMTSQVGSVTQSRLDKIDEDGLRDFLRTAVAPLFRRMGYEYPSGEHPDMIQLRTTAIWTAANTGLTEAVQKLQEWFRIYLETGSDSHIPPDLVRPTFRTATKYGGRREWEEMKKVFINPPNPATRVSAVFAMCNTRDPVLVEENFDFIINSAPNHMIIYFFFGVFFNNKIGKANYNELVKKMEGNFQMSYLLQTLSEILKTNEDAQELEDFFKDKDTSKINQSLAQALDLIRAKAAWSERSKDDVKNWLQGWMKENIVEEGISD</sequence>
<dbReference type="GO" id="GO:0006508">
    <property type="term" value="P:proteolysis"/>
    <property type="evidence" value="ECO:0007669"/>
    <property type="project" value="UniProtKB-KW"/>
</dbReference>
<dbReference type="GO" id="GO:0005615">
    <property type="term" value="C:extracellular space"/>
    <property type="evidence" value="ECO:0007669"/>
    <property type="project" value="TreeGrafter"/>
</dbReference>
<keyword evidence="5" id="KW-0812">Transmembrane</keyword>
<comment type="subcellular location">
    <subcellularLocation>
        <location evidence="1">Membrane</location>
        <topology evidence="1">Single-pass type II membrane protein</topology>
    </subcellularLocation>
</comment>
<keyword evidence="13" id="KW-0325">Glycoprotein</keyword>
<keyword evidence="3 17" id="KW-0031">Aminopeptidase</keyword>
<evidence type="ECO:0000256" key="6">
    <source>
        <dbReference type="ARBA" id="ARBA00022723"/>
    </source>
</evidence>
<feature type="binding site" evidence="15">
    <location>
        <position position="314"/>
    </location>
    <ligand>
        <name>Zn(2+)</name>
        <dbReference type="ChEBI" id="CHEBI:29105"/>
        <note>catalytic</note>
    </ligand>
</feature>
<keyword evidence="22" id="KW-1185">Reference proteome</keyword>
<evidence type="ECO:0000259" key="18">
    <source>
        <dbReference type="Pfam" id="PF01433"/>
    </source>
</evidence>
<keyword evidence="10" id="KW-1133">Transmembrane helix</keyword>
<comment type="cofactor">
    <cofactor evidence="15 17">
        <name>Zn(2+)</name>
        <dbReference type="ChEBI" id="CHEBI:29105"/>
    </cofactor>
    <text evidence="15 17">Binds 1 zinc ion per subunit.</text>
</comment>
<evidence type="ECO:0000313" key="22">
    <source>
        <dbReference type="Proteomes" id="UP001050691"/>
    </source>
</evidence>
<evidence type="ECO:0000256" key="3">
    <source>
        <dbReference type="ARBA" id="ARBA00022438"/>
    </source>
</evidence>
<dbReference type="GO" id="GO:0042277">
    <property type="term" value="F:peptide binding"/>
    <property type="evidence" value="ECO:0007669"/>
    <property type="project" value="TreeGrafter"/>
</dbReference>
<name>A0AAV5ABT6_9AGAM</name>